<dbReference type="Proteomes" id="UP000295252">
    <property type="component" value="Unassembled WGS sequence"/>
</dbReference>
<evidence type="ECO:0000256" key="1">
    <source>
        <dbReference type="SAM" id="Phobius"/>
    </source>
</evidence>
<feature type="transmembrane region" description="Helical" evidence="1">
    <location>
        <begin position="6"/>
        <end position="26"/>
    </location>
</feature>
<dbReference type="InParanoid" id="A0A068VD78"/>
<feature type="transmembrane region" description="Helical" evidence="1">
    <location>
        <begin position="126"/>
        <end position="143"/>
    </location>
</feature>
<protein>
    <submittedName>
        <fullName evidence="2">DH200=94 genomic scaffold, scaffold_285</fullName>
    </submittedName>
</protein>
<sequence>MAACFVIISWFIIFFIRPLLCIVFAFQCPAKNFSSFISLMEFHLFRSFPYGLPFFRFARFALFCPLDILLLYCLLLAGFTCLLRVSFVLSWPHENTSSGNFSRLLSLSLTEFHLPRARRSSDLRPLALHFLILSSFSLPLPLYRLHVLYQLLLHPPSQVSLLPPTLRFLLRLSQFQINKDMTHET</sequence>
<dbReference type="Gramene" id="CDP18775">
    <property type="protein sequence ID" value="CDP18775"/>
    <property type="gene ID" value="GSCOC_T00000133001"/>
</dbReference>
<gene>
    <name evidence="2" type="ORF">GSCOC_T00000133001</name>
</gene>
<dbReference type="AlphaFoldDB" id="A0A068VD78"/>
<feature type="transmembrane region" description="Helical" evidence="1">
    <location>
        <begin position="58"/>
        <end position="83"/>
    </location>
</feature>
<organism evidence="2 3">
    <name type="scientific">Coffea canephora</name>
    <name type="common">Robusta coffee</name>
    <dbReference type="NCBI Taxonomy" id="49390"/>
    <lineage>
        <taxon>Eukaryota</taxon>
        <taxon>Viridiplantae</taxon>
        <taxon>Streptophyta</taxon>
        <taxon>Embryophyta</taxon>
        <taxon>Tracheophyta</taxon>
        <taxon>Spermatophyta</taxon>
        <taxon>Magnoliopsida</taxon>
        <taxon>eudicotyledons</taxon>
        <taxon>Gunneridae</taxon>
        <taxon>Pentapetalae</taxon>
        <taxon>asterids</taxon>
        <taxon>lamiids</taxon>
        <taxon>Gentianales</taxon>
        <taxon>Rubiaceae</taxon>
        <taxon>Ixoroideae</taxon>
        <taxon>Gardenieae complex</taxon>
        <taxon>Bertiereae - Coffeeae clade</taxon>
        <taxon>Coffeeae</taxon>
        <taxon>Coffea</taxon>
    </lineage>
</organism>
<evidence type="ECO:0000313" key="2">
    <source>
        <dbReference type="EMBL" id="CDP18775.1"/>
    </source>
</evidence>
<keyword evidence="1" id="KW-0812">Transmembrane</keyword>
<name>A0A068VD78_COFCA</name>
<keyword evidence="1" id="KW-1133">Transmembrane helix</keyword>
<proteinExistence type="predicted"/>
<dbReference type="EMBL" id="HG739369">
    <property type="protein sequence ID" value="CDP18775.1"/>
    <property type="molecule type" value="Genomic_DNA"/>
</dbReference>
<keyword evidence="1" id="KW-0472">Membrane</keyword>
<reference evidence="2" key="1">
    <citation type="submission" date="2013-11" db="EMBL/GenBank/DDBJ databases">
        <authorList>
            <person name="Genoscope - CEA"/>
        </authorList>
    </citation>
    <scope>NUCLEOTIDE SEQUENCE</scope>
    <source>
        <strain evidence="2">DH200</strain>
    </source>
</reference>
<reference evidence="2" key="2">
    <citation type="submission" date="2015-09" db="EMBL/GenBank/DDBJ databases">
        <title>Structure and adaptive landscape of the coffee genome.</title>
        <authorList>
            <person name="Denoeud F."/>
            <person name="Wincker P."/>
            <person name="Lashermes P."/>
        </authorList>
    </citation>
    <scope>NUCLEOTIDE SEQUENCE</scope>
    <source>
        <strain evidence="2">DH200</strain>
    </source>
</reference>
<keyword evidence="3" id="KW-1185">Reference proteome</keyword>
<evidence type="ECO:0000313" key="3">
    <source>
        <dbReference type="Proteomes" id="UP000295252"/>
    </source>
</evidence>
<accession>A0A068VD78</accession>